<organism evidence="4 5">
    <name type="scientific">Sphingobacterium bambusae</name>
    <dbReference type="NCBI Taxonomy" id="662858"/>
    <lineage>
        <taxon>Bacteria</taxon>
        <taxon>Pseudomonadati</taxon>
        <taxon>Bacteroidota</taxon>
        <taxon>Sphingobacteriia</taxon>
        <taxon>Sphingobacteriales</taxon>
        <taxon>Sphingobacteriaceae</taxon>
        <taxon>Sphingobacterium</taxon>
    </lineage>
</organism>
<dbReference type="EMBL" id="JBHUPB010000014">
    <property type="protein sequence ID" value="MFD2969599.1"/>
    <property type="molecule type" value="Genomic_DNA"/>
</dbReference>
<name>A0ABW6BMI0_9SPHI</name>
<dbReference type="Gene3D" id="3.55.50.30">
    <property type="match status" value="1"/>
</dbReference>
<feature type="domain" description="Protein FecR C-terminal" evidence="3">
    <location>
        <begin position="247"/>
        <end position="313"/>
    </location>
</feature>
<sequence length="323" mass="36529">MDNKELYYLIEKYLADTATAEERERLLAWYRSHPVDEVVWESADPDEEERLEERLKGGIWAEMGKASVAKNKKLRFWCYGAVAAFLLMAFGIAFWQGLDGRSDKLIAQPPKEQAENRFVLLPDSSKVILRPGSRLRYKTDFFGATREVELFGEAYFDINRREDQPFIIHTGKVKTVVLGTAFTIKASEGQEDVQVTVQRGKVRVERAEAVLATLTANEQVHVKENTVTLPTKKVEAEQTMLWTVEDIRFDSQPFGKITEKLGRRYGAKIVFENAMLAGCPVTGGLTGMETLEEVLDLLCETRQASYTKNKDGVYTVRGHGCGD</sequence>
<reference evidence="5" key="1">
    <citation type="journal article" date="2019" name="Int. J. Syst. Evol. Microbiol.">
        <title>The Global Catalogue of Microorganisms (GCM) 10K type strain sequencing project: providing services to taxonomists for standard genome sequencing and annotation.</title>
        <authorList>
            <consortium name="The Broad Institute Genomics Platform"/>
            <consortium name="The Broad Institute Genome Sequencing Center for Infectious Disease"/>
            <person name="Wu L."/>
            <person name="Ma J."/>
        </authorList>
    </citation>
    <scope>NUCLEOTIDE SEQUENCE [LARGE SCALE GENOMIC DNA]</scope>
    <source>
        <strain evidence="5">KCTC 22814</strain>
    </source>
</reference>
<dbReference type="Pfam" id="PF04773">
    <property type="entry name" value="FecR"/>
    <property type="match status" value="1"/>
</dbReference>
<comment type="caution">
    <text evidence="4">The sequence shown here is derived from an EMBL/GenBank/DDBJ whole genome shotgun (WGS) entry which is preliminary data.</text>
</comment>
<keyword evidence="1" id="KW-0472">Membrane</keyword>
<keyword evidence="1" id="KW-1133">Transmembrane helix</keyword>
<accession>A0ABW6BMI0</accession>
<dbReference type="Pfam" id="PF16344">
    <property type="entry name" value="FecR_C"/>
    <property type="match status" value="1"/>
</dbReference>
<dbReference type="InterPro" id="IPR006860">
    <property type="entry name" value="FecR"/>
</dbReference>
<evidence type="ECO:0000313" key="5">
    <source>
        <dbReference type="Proteomes" id="UP001597525"/>
    </source>
</evidence>
<dbReference type="Proteomes" id="UP001597525">
    <property type="component" value="Unassembled WGS sequence"/>
</dbReference>
<dbReference type="InterPro" id="IPR012373">
    <property type="entry name" value="Ferrdict_sens_TM"/>
</dbReference>
<keyword evidence="1" id="KW-0812">Transmembrane</keyword>
<dbReference type="PIRSF" id="PIRSF018266">
    <property type="entry name" value="FecR"/>
    <property type="match status" value="1"/>
</dbReference>
<dbReference type="PANTHER" id="PTHR30273:SF2">
    <property type="entry name" value="PROTEIN FECR"/>
    <property type="match status" value="1"/>
</dbReference>
<evidence type="ECO:0000313" key="4">
    <source>
        <dbReference type="EMBL" id="MFD2969599.1"/>
    </source>
</evidence>
<evidence type="ECO:0000259" key="2">
    <source>
        <dbReference type="Pfam" id="PF04773"/>
    </source>
</evidence>
<dbReference type="RefSeq" id="WP_320185432.1">
    <property type="nucleotide sequence ID" value="NZ_CP138332.1"/>
</dbReference>
<keyword evidence="5" id="KW-1185">Reference proteome</keyword>
<dbReference type="Gene3D" id="2.60.120.1440">
    <property type="match status" value="1"/>
</dbReference>
<dbReference type="PANTHER" id="PTHR30273">
    <property type="entry name" value="PERIPLASMIC SIGNAL SENSOR AND SIGMA FACTOR ACTIVATOR FECR-RELATED"/>
    <property type="match status" value="1"/>
</dbReference>
<gene>
    <name evidence="4" type="ORF">ACFS7Y_19550</name>
</gene>
<feature type="transmembrane region" description="Helical" evidence="1">
    <location>
        <begin position="76"/>
        <end position="95"/>
    </location>
</feature>
<protein>
    <submittedName>
        <fullName evidence="4">FecR family protein</fullName>
    </submittedName>
</protein>
<evidence type="ECO:0000259" key="3">
    <source>
        <dbReference type="Pfam" id="PF16344"/>
    </source>
</evidence>
<feature type="domain" description="FecR protein" evidence="2">
    <location>
        <begin position="115"/>
        <end position="203"/>
    </location>
</feature>
<dbReference type="InterPro" id="IPR032508">
    <property type="entry name" value="FecR_C"/>
</dbReference>
<proteinExistence type="predicted"/>
<evidence type="ECO:0000256" key="1">
    <source>
        <dbReference type="SAM" id="Phobius"/>
    </source>
</evidence>